<dbReference type="PANTHER" id="PTHR12110">
    <property type="entry name" value="HYDROXYPYRUVATE ISOMERASE"/>
    <property type="match status" value="1"/>
</dbReference>
<comment type="caution">
    <text evidence="2">The sequence shown here is derived from an EMBL/GenBank/DDBJ whole genome shotgun (WGS) entry which is preliminary data.</text>
</comment>
<dbReference type="Gene3D" id="3.20.20.150">
    <property type="entry name" value="Divalent-metal-dependent TIM barrel enzymes"/>
    <property type="match status" value="1"/>
</dbReference>
<dbReference type="SUPFAM" id="SSF51658">
    <property type="entry name" value="Xylose isomerase-like"/>
    <property type="match status" value="1"/>
</dbReference>
<dbReference type="PANTHER" id="PTHR12110:SF48">
    <property type="entry name" value="BLL3656 PROTEIN"/>
    <property type="match status" value="1"/>
</dbReference>
<dbReference type="InterPro" id="IPR036237">
    <property type="entry name" value="Xyl_isomerase-like_sf"/>
</dbReference>
<dbReference type="Proteomes" id="UP000275401">
    <property type="component" value="Unassembled WGS sequence"/>
</dbReference>
<protein>
    <submittedName>
        <fullName evidence="2">Sugar phosphate isomerase/epimerase</fullName>
    </submittedName>
</protein>
<evidence type="ECO:0000313" key="2">
    <source>
        <dbReference type="EMBL" id="RNG31897.1"/>
    </source>
</evidence>
<evidence type="ECO:0000313" key="3">
    <source>
        <dbReference type="Proteomes" id="UP000275401"/>
    </source>
</evidence>
<dbReference type="GO" id="GO:0016853">
    <property type="term" value="F:isomerase activity"/>
    <property type="evidence" value="ECO:0007669"/>
    <property type="project" value="UniProtKB-KW"/>
</dbReference>
<evidence type="ECO:0000259" key="1">
    <source>
        <dbReference type="Pfam" id="PF01261"/>
    </source>
</evidence>
<keyword evidence="2" id="KW-0413">Isomerase</keyword>
<dbReference type="AlphaFoldDB" id="A0A3M8WQC8"/>
<accession>A0A3M8WQC8</accession>
<dbReference type="InterPro" id="IPR050312">
    <property type="entry name" value="IolE/XylAMocC-like"/>
</dbReference>
<dbReference type="EMBL" id="RIBZ01000108">
    <property type="protein sequence ID" value="RNG31897.1"/>
    <property type="molecule type" value="Genomic_DNA"/>
</dbReference>
<name>A0A3M8WQC8_9ACTN</name>
<sequence length="274" mass="29153">MKGGRTMTFDQLALGAMTFRGRDFEASLDAARRSGFPAVGISVAQCVACLERGIPPEAMAEALRDHGLRVAELELIRLGEHGIARHLNALVIDLIGILNPDRVHVAAFSGTVEDAQREFATLCEEITTADVAFEFMPYSTVRDLPTAVDLVRAAGSPRAKLVLDVVHFFRSGADVTDLTPDVLALTAGLQLSDLVPRPGKGLAEESRHLRAFPGDGVLPLADFLRAALAASGDTPPPVTVEPVSDALETLPVAWVAERAMQSIACLLTAANWPA</sequence>
<dbReference type="Pfam" id="PF01261">
    <property type="entry name" value="AP_endonuc_2"/>
    <property type="match status" value="1"/>
</dbReference>
<keyword evidence="3" id="KW-1185">Reference proteome</keyword>
<proteinExistence type="predicted"/>
<reference evidence="2 3" key="1">
    <citation type="submission" date="2018-11" db="EMBL/GenBank/DDBJ databases">
        <title>The Potential of Streptomyces as Biocontrol Agents against the Tomato grey mould, Botrytis cinerea (Gray mold) Frontiers in Microbiology.</title>
        <authorList>
            <person name="Li D."/>
        </authorList>
    </citation>
    <scope>NUCLEOTIDE SEQUENCE [LARGE SCALE GENOMIC DNA]</scope>
    <source>
        <strain evidence="2 3">NEAU-LD23</strain>
    </source>
</reference>
<organism evidence="2 3">
    <name type="scientific">Streptomyces botrytidirepellens</name>
    <dbReference type="NCBI Taxonomy" id="2486417"/>
    <lineage>
        <taxon>Bacteria</taxon>
        <taxon>Bacillati</taxon>
        <taxon>Actinomycetota</taxon>
        <taxon>Actinomycetes</taxon>
        <taxon>Kitasatosporales</taxon>
        <taxon>Streptomycetaceae</taxon>
        <taxon>Streptomyces</taxon>
    </lineage>
</organism>
<gene>
    <name evidence="2" type="ORF">EEJ42_08430</name>
</gene>
<dbReference type="InterPro" id="IPR013022">
    <property type="entry name" value="Xyl_isomerase-like_TIM-brl"/>
</dbReference>
<feature type="domain" description="Xylose isomerase-like TIM barrel" evidence="1">
    <location>
        <begin position="43"/>
        <end position="243"/>
    </location>
</feature>